<comment type="caution">
    <text evidence="5">The sequence shown here is derived from an EMBL/GenBank/DDBJ whole genome shotgun (WGS) entry which is preliminary data.</text>
</comment>
<feature type="region of interest" description="Disordered" evidence="2">
    <location>
        <begin position="685"/>
        <end position="708"/>
    </location>
</feature>
<dbReference type="PANTHER" id="PTHR48050">
    <property type="entry name" value="STEROL 3-BETA-GLUCOSYLTRANSFERASE"/>
    <property type="match status" value="1"/>
</dbReference>
<evidence type="ECO:0000259" key="4">
    <source>
        <dbReference type="Pfam" id="PF06722"/>
    </source>
</evidence>
<evidence type="ECO:0008006" key="7">
    <source>
        <dbReference type="Google" id="ProtNLM"/>
    </source>
</evidence>
<keyword evidence="1" id="KW-0808">Transferase</keyword>
<feature type="region of interest" description="Disordered" evidence="2">
    <location>
        <begin position="626"/>
        <end position="650"/>
    </location>
</feature>
<dbReference type="CDD" id="cd03784">
    <property type="entry name" value="GT1_Gtf-like"/>
    <property type="match status" value="1"/>
</dbReference>
<feature type="domain" description="Glycosyltransferase family 28 N-terminal" evidence="3">
    <location>
        <begin position="90"/>
        <end position="153"/>
    </location>
</feature>
<feature type="compositionally biased region" description="Polar residues" evidence="2">
    <location>
        <begin position="697"/>
        <end position="706"/>
    </location>
</feature>
<accession>A0ABR4CUN3</accession>
<evidence type="ECO:0000256" key="1">
    <source>
        <dbReference type="ARBA" id="ARBA00022679"/>
    </source>
</evidence>
<dbReference type="InterPro" id="IPR010610">
    <property type="entry name" value="EryCIII-like_C"/>
</dbReference>
<dbReference type="Pfam" id="PF03033">
    <property type="entry name" value="Glyco_transf_28"/>
    <property type="match status" value="1"/>
</dbReference>
<dbReference type="PANTHER" id="PTHR48050:SF13">
    <property type="entry name" value="STEROL 3-BETA-GLUCOSYLTRANSFERASE UGT80A2"/>
    <property type="match status" value="1"/>
</dbReference>
<dbReference type="Gene3D" id="3.40.50.2000">
    <property type="entry name" value="Glycogen Phosphorylase B"/>
    <property type="match status" value="2"/>
</dbReference>
<evidence type="ECO:0000259" key="3">
    <source>
        <dbReference type="Pfam" id="PF03033"/>
    </source>
</evidence>
<feature type="domain" description="Erythromycin biosynthesis protein CIII-like C-terminal" evidence="4">
    <location>
        <begin position="411"/>
        <end position="507"/>
    </location>
</feature>
<dbReference type="InterPro" id="IPR004276">
    <property type="entry name" value="GlycoTrans_28_N"/>
</dbReference>
<dbReference type="InterPro" id="IPR050426">
    <property type="entry name" value="Glycosyltransferase_28"/>
</dbReference>
<protein>
    <recommendedName>
        <fullName evidence="7">Glycosyltransferase family 28 N-terminal domain-containing protein</fullName>
    </recommendedName>
</protein>
<evidence type="ECO:0000256" key="2">
    <source>
        <dbReference type="SAM" id="MobiDB-lite"/>
    </source>
</evidence>
<proteinExistence type="predicted"/>
<evidence type="ECO:0000313" key="5">
    <source>
        <dbReference type="EMBL" id="KAL2073088.1"/>
    </source>
</evidence>
<dbReference type="SUPFAM" id="SSF53756">
    <property type="entry name" value="UDP-Glycosyltransferase/glycogen phosphorylase"/>
    <property type="match status" value="1"/>
</dbReference>
<sequence length="935" mass="102940">MSLDSGETLVSGVDHTNEYFHAKATIRDDGRVNIHLRDRASALTKYLEKRSRHPRGHPQIGEDLTSKNREYENTFHSVLNKYAGCPRMNIAIHIVGSRGDVQPFIAIGQVLMKEPYNHRVRLCTHPVFKDFVEENGLEFFSIGGDPAGLMAYMVKNPGLMPGMESLRAGDVGAQRATIAEIIEGCWRGCIEPGNGMGEEKDVKYTREEEIDRLFIADAIIANPPSYGHIHCSEKLGIPLHMMFTMPWSPTQHFPHPLASLDRNESDPGFANYISYTMMELLSWQGLSDVINGFRVKTLQLDPISPLWGHMLLSRMKVPFTYIWSSALIAKPPDWGSHINISGFAFLDQSSSYTPPDDLMAFLNAGPPPVYIGFGSIVVEKPNELTNMIFGAVKRANVRALVSKGWGGLGAADVPEGVFLLGNVPHDWLFNYVSAVVHHGGAGTTAIGIAMGKPTVVVPFFGDQPFWGAMIHRAGAGPEPVPFKKMTEETLAHSITTALGPTVQRDVKMMADKIAGENGAVDAAASFHQSVNIDTMRCLLSPDRIAHWRVKNTNIRLSSLAAAVLLDAGLLKFGSHKLFVPVFSDPHACASAFIRLTSTTESAIGTAVASGTTQNAITKTVQYSRSMSKALHKKPPSENESADESPYLEPSTSLDYYPSRNPVQHAAHYSSAHLDALAYRLASKTLPNEKDRKKAQRTHSWSPQQRFPNILHGSHNKTVHYHGRLHDASVETGHFAYSMAATGLKVPVALFYNLANGFHNAPSFFLADDTVRRRDNITGFGSGVKVASKEVYYGLYDGITGLVTQPYSGAKRDGPLGFVKGVVRGIGGLVFKTSAAAFGMPGYTLKGLEKQLQKRYSRGLKANLLVVRIKQGILAFERASEEEREEIRKRWVELGCDGWHTSKAELNISLRSKLRIRMSDLRSVACCSRRVYLSNN</sequence>
<dbReference type="Proteomes" id="UP001595075">
    <property type="component" value="Unassembled WGS sequence"/>
</dbReference>
<keyword evidence="6" id="KW-1185">Reference proteome</keyword>
<dbReference type="InterPro" id="IPR002213">
    <property type="entry name" value="UDP_glucos_trans"/>
</dbReference>
<name>A0ABR4CUN3_9HELO</name>
<dbReference type="Pfam" id="PF06722">
    <property type="entry name" value="EryCIII-like_C"/>
    <property type="match status" value="1"/>
</dbReference>
<organism evidence="5 6">
    <name type="scientific">Oculimacula yallundae</name>
    <dbReference type="NCBI Taxonomy" id="86028"/>
    <lineage>
        <taxon>Eukaryota</taxon>
        <taxon>Fungi</taxon>
        <taxon>Dikarya</taxon>
        <taxon>Ascomycota</taxon>
        <taxon>Pezizomycotina</taxon>
        <taxon>Leotiomycetes</taxon>
        <taxon>Helotiales</taxon>
        <taxon>Ploettnerulaceae</taxon>
        <taxon>Oculimacula</taxon>
    </lineage>
</organism>
<dbReference type="EMBL" id="JAZHXI010000003">
    <property type="protein sequence ID" value="KAL2073088.1"/>
    <property type="molecule type" value="Genomic_DNA"/>
</dbReference>
<reference evidence="5 6" key="1">
    <citation type="journal article" date="2024" name="Commun. Biol.">
        <title>Comparative genomic analysis of thermophilic fungi reveals convergent evolutionary adaptations and gene losses.</title>
        <authorList>
            <person name="Steindorff A.S."/>
            <person name="Aguilar-Pontes M.V."/>
            <person name="Robinson A.J."/>
            <person name="Andreopoulos B."/>
            <person name="LaButti K."/>
            <person name="Kuo A."/>
            <person name="Mondo S."/>
            <person name="Riley R."/>
            <person name="Otillar R."/>
            <person name="Haridas S."/>
            <person name="Lipzen A."/>
            <person name="Grimwood J."/>
            <person name="Schmutz J."/>
            <person name="Clum A."/>
            <person name="Reid I.D."/>
            <person name="Moisan M.C."/>
            <person name="Butler G."/>
            <person name="Nguyen T.T.M."/>
            <person name="Dewar K."/>
            <person name="Conant G."/>
            <person name="Drula E."/>
            <person name="Henrissat B."/>
            <person name="Hansel C."/>
            <person name="Singer S."/>
            <person name="Hutchinson M.I."/>
            <person name="de Vries R.P."/>
            <person name="Natvig D.O."/>
            <person name="Powell A.J."/>
            <person name="Tsang A."/>
            <person name="Grigoriev I.V."/>
        </authorList>
    </citation>
    <scope>NUCLEOTIDE SEQUENCE [LARGE SCALE GENOMIC DNA]</scope>
    <source>
        <strain evidence="5 6">CBS 494.80</strain>
    </source>
</reference>
<evidence type="ECO:0000313" key="6">
    <source>
        <dbReference type="Proteomes" id="UP001595075"/>
    </source>
</evidence>
<gene>
    <name evidence="5" type="ORF">VTL71DRAFT_10412</name>
</gene>